<feature type="domain" description="Histidine kinase/HSP90-like ATPase" evidence="11">
    <location>
        <begin position="320"/>
        <end position="408"/>
    </location>
</feature>
<feature type="transmembrane region" description="Helical" evidence="10">
    <location>
        <begin position="31"/>
        <end position="52"/>
    </location>
</feature>
<keyword evidence="6 13" id="KW-0418">Kinase</keyword>
<dbReference type="Gene3D" id="3.30.565.10">
    <property type="entry name" value="Histidine kinase-like ATPase, C-terminal domain"/>
    <property type="match status" value="1"/>
</dbReference>
<feature type="transmembrane region" description="Helical" evidence="10">
    <location>
        <begin position="64"/>
        <end position="88"/>
    </location>
</feature>
<evidence type="ECO:0000256" key="6">
    <source>
        <dbReference type="ARBA" id="ARBA00022777"/>
    </source>
</evidence>
<dbReference type="Pfam" id="PF07730">
    <property type="entry name" value="HisKA_3"/>
    <property type="match status" value="1"/>
</dbReference>
<evidence type="ECO:0000256" key="5">
    <source>
        <dbReference type="ARBA" id="ARBA00022741"/>
    </source>
</evidence>
<dbReference type="GO" id="GO:0016020">
    <property type="term" value="C:membrane"/>
    <property type="evidence" value="ECO:0007669"/>
    <property type="project" value="InterPro"/>
</dbReference>
<evidence type="ECO:0000313" key="13">
    <source>
        <dbReference type="EMBL" id="SEG69485.1"/>
    </source>
</evidence>
<evidence type="ECO:0000256" key="9">
    <source>
        <dbReference type="SAM" id="MobiDB-lite"/>
    </source>
</evidence>
<dbReference type="GO" id="GO:0000155">
    <property type="term" value="F:phosphorelay sensor kinase activity"/>
    <property type="evidence" value="ECO:0007669"/>
    <property type="project" value="InterPro"/>
</dbReference>
<keyword evidence="14" id="KW-1185">Reference proteome</keyword>
<dbReference type="EMBL" id="FNVO01000009">
    <property type="protein sequence ID" value="SEG69485.1"/>
    <property type="molecule type" value="Genomic_DNA"/>
</dbReference>
<dbReference type="AlphaFoldDB" id="A0A1H6CA33"/>
<name>A0A1H6CA33_9ACTN</name>
<evidence type="ECO:0000256" key="3">
    <source>
        <dbReference type="ARBA" id="ARBA00022553"/>
    </source>
</evidence>
<feature type="domain" description="Signal transduction histidine kinase subgroup 3 dimerisation and phosphoacceptor" evidence="12">
    <location>
        <begin position="208"/>
        <end position="273"/>
    </location>
</feature>
<feature type="region of interest" description="Disordered" evidence="9">
    <location>
        <begin position="389"/>
        <end position="415"/>
    </location>
</feature>
<accession>A0A1H6CA33</accession>
<dbReference type="OrthoDB" id="3288457at2"/>
<comment type="catalytic activity">
    <reaction evidence="1">
        <text>ATP + protein L-histidine = ADP + protein N-phospho-L-histidine.</text>
        <dbReference type="EC" id="2.7.13.3"/>
    </reaction>
</comment>
<keyword evidence="8" id="KW-0902">Two-component regulatory system</keyword>
<dbReference type="RefSeq" id="WP_146087450.1">
    <property type="nucleotide sequence ID" value="NZ_FNVO01000009.1"/>
</dbReference>
<evidence type="ECO:0000256" key="4">
    <source>
        <dbReference type="ARBA" id="ARBA00022679"/>
    </source>
</evidence>
<feature type="transmembrane region" description="Helical" evidence="10">
    <location>
        <begin position="135"/>
        <end position="153"/>
    </location>
</feature>
<evidence type="ECO:0000256" key="1">
    <source>
        <dbReference type="ARBA" id="ARBA00000085"/>
    </source>
</evidence>
<evidence type="ECO:0000256" key="7">
    <source>
        <dbReference type="ARBA" id="ARBA00022840"/>
    </source>
</evidence>
<organism evidence="13 14">
    <name type="scientific">Thermomonospora echinospora</name>
    <dbReference type="NCBI Taxonomy" id="1992"/>
    <lineage>
        <taxon>Bacteria</taxon>
        <taxon>Bacillati</taxon>
        <taxon>Actinomycetota</taxon>
        <taxon>Actinomycetes</taxon>
        <taxon>Streptosporangiales</taxon>
        <taxon>Thermomonosporaceae</taxon>
        <taxon>Thermomonospora</taxon>
    </lineage>
</organism>
<keyword evidence="7" id="KW-0067">ATP-binding</keyword>
<proteinExistence type="predicted"/>
<keyword evidence="10" id="KW-0812">Transmembrane</keyword>
<dbReference type="CDD" id="cd16917">
    <property type="entry name" value="HATPase_UhpB-NarQ-NarX-like"/>
    <property type="match status" value="1"/>
</dbReference>
<evidence type="ECO:0000256" key="2">
    <source>
        <dbReference type="ARBA" id="ARBA00012438"/>
    </source>
</evidence>
<dbReference type="PANTHER" id="PTHR24421">
    <property type="entry name" value="NITRATE/NITRITE SENSOR PROTEIN NARX-RELATED"/>
    <property type="match status" value="1"/>
</dbReference>
<dbReference type="Gene3D" id="1.20.5.1930">
    <property type="match status" value="1"/>
</dbReference>
<evidence type="ECO:0000313" key="14">
    <source>
        <dbReference type="Proteomes" id="UP000236723"/>
    </source>
</evidence>
<sequence length="415" mass="44162">MGVRRVARAGWDDLAPNAVGPLLPLSPGTGWAPHVLVGALAVMLAGFSWHTLLMDYGLANEQAAVLGITHALALLVCLYWPMAGWWLSLAMVVVTALSAASVRPLAGGPLWTGPSLAVHLCVLALVGLRVRPRVLVEMWLLTVAAGVVLSAELPRREEFPGLLEPVLLAGAALVAAGALRGRGEAMRRLARQQQISERERSRRELLEERARIARELHDVVAHHMSVVAIQAEAAPYRVADPPAELARGFETIRANALAAMDELHRILGLLRNETAEQEHRPQPTLAGLEELADSVREAGLTVALTVSGERRQVSSGVGLSAYRIVQESLSNVLRHAPGADVRVEVEYGPDRLEVRVANGPPAGRPAISNGSGHGVAGMRERAVMLGGELAAGPRPDGGYQVTATLPLPDAEGRRA</sequence>
<dbReference type="InterPro" id="IPR036890">
    <property type="entry name" value="HATPase_C_sf"/>
</dbReference>
<keyword evidence="10" id="KW-0472">Membrane</keyword>
<dbReference type="SUPFAM" id="SSF55874">
    <property type="entry name" value="ATPase domain of HSP90 chaperone/DNA topoisomerase II/histidine kinase"/>
    <property type="match status" value="1"/>
</dbReference>
<feature type="transmembrane region" description="Helical" evidence="10">
    <location>
        <begin position="159"/>
        <end position="179"/>
    </location>
</feature>
<protein>
    <recommendedName>
        <fullName evidence="2">histidine kinase</fullName>
        <ecNumber evidence="2">2.7.13.3</ecNumber>
    </recommendedName>
</protein>
<reference evidence="14" key="1">
    <citation type="submission" date="2016-10" db="EMBL/GenBank/DDBJ databases">
        <authorList>
            <person name="Varghese N."/>
            <person name="Submissions S."/>
        </authorList>
    </citation>
    <scope>NUCLEOTIDE SEQUENCE [LARGE SCALE GENOMIC DNA]</scope>
    <source>
        <strain evidence="14">DSM 43163</strain>
    </source>
</reference>
<dbReference type="PANTHER" id="PTHR24421:SF10">
    <property type="entry name" value="NITRATE_NITRITE SENSOR PROTEIN NARQ"/>
    <property type="match status" value="1"/>
</dbReference>
<dbReference type="InterPro" id="IPR011712">
    <property type="entry name" value="Sig_transdc_His_kin_sub3_dim/P"/>
</dbReference>
<keyword evidence="3" id="KW-0597">Phosphoprotein</keyword>
<keyword evidence="10" id="KW-1133">Transmembrane helix</keyword>
<dbReference type="InterPro" id="IPR050482">
    <property type="entry name" value="Sensor_HK_TwoCompSys"/>
</dbReference>
<dbReference type="InterPro" id="IPR003594">
    <property type="entry name" value="HATPase_dom"/>
</dbReference>
<dbReference type="GO" id="GO:0005524">
    <property type="term" value="F:ATP binding"/>
    <property type="evidence" value="ECO:0007669"/>
    <property type="project" value="UniProtKB-KW"/>
</dbReference>
<gene>
    <name evidence="13" type="ORF">SAMN04489712_10988</name>
</gene>
<dbReference type="Pfam" id="PF02518">
    <property type="entry name" value="HATPase_c"/>
    <property type="match status" value="1"/>
</dbReference>
<evidence type="ECO:0000259" key="12">
    <source>
        <dbReference type="Pfam" id="PF07730"/>
    </source>
</evidence>
<keyword evidence="5" id="KW-0547">Nucleotide-binding</keyword>
<feature type="transmembrane region" description="Helical" evidence="10">
    <location>
        <begin position="108"/>
        <end position="128"/>
    </location>
</feature>
<keyword evidence="4" id="KW-0808">Transferase</keyword>
<evidence type="ECO:0000256" key="10">
    <source>
        <dbReference type="SAM" id="Phobius"/>
    </source>
</evidence>
<dbReference type="EC" id="2.7.13.3" evidence="2"/>
<dbReference type="GO" id="GO:0046983">
    <property type="term" value="F:protein dimerization activity"/>
    <property type="evidence" value="ECO:0007669"/>
    <property type="project" value="InterPro"/>
</dbReference>
<evidence type="ECO:0000259" key="11">
    <source>
        <dbReference type="Pfam" id="PF02518"/>
    </source>
</evidence>
<dbReference type="Proteomes" id="UP000236723">
    <property type="component" value="Unassembled WGS sequence"/>
</dbReference>
<evidence type="ECO:0000256" key="8">
    <source>
        <dbReference type="ARBA" id="ARBA00023012"/>
    </source>
</evidence>